<keyword evidence="3" id="KW-0697">Rotamase</keyword>
<dbReference type="PANTHER" id="PTHR43811:SF19">
    <property type="entry name" value="39 KDA FK506-BINDING NUCLEAR PROTEIN"/>
    <property type="match status" value="1"/>
</dbReference>
<proteinExistence type="predicted"/>
<feature type="domain" description="PPIase FKBP-type" evidence="5">
    <location>
        <begin position="245"/>
        <end position="332"/>
    </location>
</feature>
<dbReference type="EC" id="5.2.1.8" evidence="2"/>
<dbReference type="GO" id="GO:0003755">
    <property type="term" value="F:peptidyl-prolyl cis-trans isomerase activity"/>
    <property type="evidence" value="ECO:0007669"/>
    <property type="project" value="UniProtKB-KW"/>
</dbReference>
<dbReference type="PANTHER" id="PTHR43811">
    <property type="entry name" value="FKBP-TYPE PEPTIDYL-PROLYL CIS-TRANS ISOMERASE FKPA"/>
    <property type="match status" value="1"/>
</dbReference>
<comment type="catalytic activity">
    <reaction evidence="1">
        <text>[protein]-peptidylproline (omega=180) = [protein]-peptidylproline (omega=0)</text>
        <dbReference type="Rhea" id="RHEA:16237"/>
        <dbReference type="Rhea" id="RHEA-COMP:10747"/>
        <dbReference type="Rhea" id="RHEA-COMP:10748"/>
        <dbReference type="ChEBI" id="CHEBI:83833"/>
        <dbReference type="ChEBI" id="CHEBI:83834"/>
        <dbReference type="EC" id="5.2.1.8"/>
    </reaction>
</comment>
<sequence length="336" mass="34976">MTSPNQVPNRKEKPLRKLIAIFTAATLSLGLGACASGSNEQFAGITSTCDALTGGSNVDKIKVEGGYGTVPVAEFETPLTSDKIESKILNEGSGPAFTGDQFIELDFMALNGATGESLQATKFDGTDSVSQSIVSGAYPDFCHALSGAKQGSRIAILFPASFAHESQGNPESGIGKDDSVVYVIDIRRVYLPYAVGTAQPAESGFPSVVRAANGTPGITQLKTDAPTEFKVSTLIKGSGEVVAQGDKVTIHYSGFVWGGEKFDSSWDNGQPAQFQLSQGQLIEGFIKALDGQTVGSQVIAVIPPAEGYGDQAQGSIPANSTLIFVIDVLGTTKPAN</sequence>
<evidence type="ECO:0000259" key="5">
    <source>
        <dbReference type="PROSITE" id="PS50059"/>
    </source>
</evidence>
<organism evidence="6">
    <name type="scientific">freshwater metagenome</name>
    <dbReference type="NCBI Taxonomy" id="449393"/>
    <lineage>
        <taxon>unclassified sequences</taxon>
        <taxon>metagenomes</taxon>
        <taxon>ecological metagenomes</taxon>
    </lineage>
</organism>
<dbReference type="Pfam" id="PF00254">
    <property type="entry name" value="FKBP_C"/>
    <property type="match status" value="1"/>
</dbReference>
<gene>
    <name evidence="6" type="ORF">UFOPK1909_00149</name>
</gene>
<dbReference type="EMBL" id="CAEZVD010000004">
    <property type="protein sequence ID" value="CAB4615326.1"/>
    <property type="molecule type" value="Genomic_DNA"/>
</dbReference>
<dbReference type="PROSITE" id="PS50059">
    <property type="entry name" value="FKBP_PPIASE"/>
    <property type="match status" value="1"/>
</dbReference>
<keyword evidence="4" id="KW-0413">Isomerase</keyword>
<evidence type="ECO:0000313" key="6">
    <source>
        <dbReference type="EMBL" id="CAB4615326.1"/>
    </source>
</evidence>
<evidence type="ECO:0000256" key="1">
    <source>
        <dbReference type="ARBA" id="ARBA00000971"/>
    </source>
</evidence>
<protein>
    <recommendedName>
        <fullName evidence="2">peptidylprolyl isomerase</fullName>
        <ecNumber evidence="2">5.2.1.8</ecNumber>
    </recommendedName>
</protein>
<dbReference type="InterPro" id="IPR001179">
    <property type="entry name" value="PPIase_FKBP_dom"/>
</dbReference>
<dbReference type="AlphaFoldDB" id="A0A6J6HQM0"/>
<evidence type="ECO:0000256" key="2">
    <source>
        <dbReference type="ARBA" id="ARBA00013194"/>
    </source>
</evidence>
<dbReference type="Gene3D" id="3.10.50.40">
    <property type="match status" value="1"/>
</dbReference>
<evidence type="ECO:0000256" key="4">
    <source>
        <dbReference type="ARBA" id="ARBA00023235"/>
    </source>
</evidence>
<dbReference type="InterPro" id="IPR046357">
    <property type="entry name" value="PPIase_dom_sf"/>
</dbReference>
<accession>A0A6J6HQM0</accession>
<dbReference type="SUPFAM" id="SSF54534">
    <property type="entry name" value="FKBP-like"/>
    <property type="match status" value="2"/>
</dbReference>
<evidence type="ECO:0000256" key="3">
    <source>
        <dbReference type="ARBA" id="ARBA00023110"/>
    </source>
</evidence>
<name>A0A6J6HQM0_9ZZZZ</name>
<reference evidence="6" key="1">
    <citation type="submission" date="2020-05" db="EMBL/GenBank/DDBJ databases">
        <authorList>
            <person name="Chiriac C."/>
            <person name="Salcher M."/>
            <person name="Ghai R."/>
            <person name="Kavagutti S V."/>
        </authorList>
    </citation>
    <scope>NUCLEOTIDE SEQUENCE</scope>
</reference>